<feature type="compositionally biased region" description="Low complexity" evidence="1">
    <location>
        <begin position="295"/>
        <end position="322"/>
    </location>
</feature>
<keyword evidence="3" id="KW-1185">Reference proteome</keyword>
<gene>
    <name evidence="2" type="ORF">GCM10010246_36710</name>
</gene>
<evidence type="ECO:0000313" key="2">
    <source>
        <dbReference type="EMBL" id="GAA2346875.1"/>
    </source>
</evidence>
<dbReference type="SUPFAM" id="SSF50370">
    <property type="entry name" value="Ricin B-like lectins"/>
    <property type="match status" value="1"/>
</dbReference>
<evidence type="ECO:0008006" key="4">
    <source>
        <dbReference type="Google" id="ProtNLM"/>
    </source>
</evidence>
<feature type="region of interest" description="Disordered" evidence="1">
    <location>
        <begin position="106"/>
        <end position="253"/>
    </location>
</feature>
<feature type="compositionally biased region" description="Basic and acidic residues" evidence="1">
    <location>
        <begin position="217"/>
        <end position="226"/>
    </location>
</feature>
<evidence type="ECO:0000313" key="3">
    <source>
        <dbReference type="Proteomes" id="UP001500253"/>
    </source>
</evidence>
<evidence type="ECO:0000256" key="1">
    <source>
        <dbReference type="SAM" id="MobiDB-lite"/>
    </source>
</evidence>
<feature type="region of interest" description="Disordered" evidence="1">
    <location>
        <begin position="284"/>
        <end position="390"/>
    </location>
</feature>
<organism evidence="2 3">
    <name type="scientific">Streptomyces cuspidosporus</name>
    <dbReference type="NCBI Taxonomy" id="66882"/>
    <lineage>
        <taxon>Bacteria</taxon>
        <taxon>Bacillati</taxon>
        <taxon>Actinomycetota</taxon>
        <taxon>Actinomycetes</taxon>
        <taxon>Kitasatosporales</taxon>
        <taxon>Streptomycetaceae</taxon>
        <taxon>Streptomyces</taxon>
    </lineage>
</organism>
<feature type="compositionally biased region" description="Low complexity" evidence="1">
    <location>
        <begin position="106"/>
        <end position="117"/>
    </location>
</feature>
<dbReference type="InterPro" id="IPR035992">
    <property type="entry name" value="Ricin_B-like_lectins"/>
</dbReference>
<feature type="compositionally biased region" description="Low complexity" evidence="1">
    <location>
        <begin position="125"/>
        <end position="158"/>
    </location>
</feature>
<dbReference type="RefSeq" id="WP_346175508.1">
    <property type="nucleotide sequence ID" value="NZ_BAAASD010000013.1"/>
</dbReference>
<feature type="compositionally biased region" description="Low complexity" evidence="1">
    <location>
        <begin position="201"/>
        <end position="215"/>
    </location>
</feature>
<reference evidence="2 3" key="1">
    <citation type="journal article" date="2019" name="Int. J. Syst. Evol. Microbiol.">
        <title>The Global Catalogue of Microorganisms (GCM) 10K type strain sequencing project: providing services to taxonomists for standard genome sequencing and annotation.</title>
        <authorList>
            <consortium name="The Broad Institute Genomics Platform"/>
            <consortium name="The Broad Institute Genome Sequencing Center for Infectious Disease"/>
            <person name="Wu L."/>
            <person name="Ma J."/>
        </authorList>
    </citation>
    <scope>NUCLEOTIDE SEQUENCE [LARGE SCALE GENOMIC DNA]</scope>
    <source>
        <strain evidence="2 3">JCM 4316</strain>
    </source>
</reference>
<dbReference type="EMBL" id="BAAASD010000013">
    <property type="protein sequence ID" value="GAA2346875.1"/>
    <property type="molecule type" value="Genomic_DNA"/>
</dbReference>
<feature type="compositionally biased region" description="Low complexity" evidence="1">
    <location>
        <begin position="331"/>
        <end position="342"/>
    </location>
</feature>
<comment type="caution">
    <text evidence="2">The sequence shown here is derived from an EMBL/GenBank/DDBJ whole genome shotgun (WGS) entry which is preliminary data.</text>
</comment>
<name>A0ABN3G9A3_9ACTN</name>
<dbReference type="Gene3D" id="2.80.10.50">
    <property type="match status" value="1"/>
</dbReference>
<proteinExistence type="predicted"/>
<feature type="compositionally biased region" description="Basic and acidic residues" evidence="1">
    <location>
        <begin position="381"/>
        <end position="390"/>
    </location>
</feature>
<sequence>METGPDPKAARTAAEFVAAMRQLRIWADLSYRQLERNAEAAGDVLPRATIAGALSRDDLPREQLLAAFVRACGGDAETVAVWLAARRHLSIAASASSPTAVSAAAMSEADPALTSAPTPDPAPDAAPSSGSEASGAEASGAAAASSAASGPPVSSGLPTASGAALDAPSEATALGPSRAASAAEPRPTDSGPAEADPLPEGPTEAAPLPEGAAPADPDERSHEISRPADTTASGGASSGTSGSASGEGGTGSSWRRRYLPPLVVAAAAAVGVLLLTYWPHSGSDDGALPDGRSRTSTGPSAGEPSGAGPSTGSASPSKSGKSVVDADDTQSASPTRTASSPPGREPAATTTAPEPGDKPRLPAAGPTRIRPVSASGLCLTEGRERNGRTDREIAVQSPCADAPLPRVSLDALGGGVYRIEWYHPDPDKGTGCLAVDGGSAEPGTLISPRPCSDANNMKFRLETSHGGFRLRPLHSGLCVGMMPPRTEGAEAVQATCTGAADQAFRFTAA</sequence>
<feature type="compositionally biased region" description="Low complexity" evidence="1">
    <location>
        <begin position="176"/>
        <end position="185"/>
    </location>
</feature>
<accession>A0ABN3G9A3</accession>
<protein>
    <recommendedName>
        <fullName evidence="4">Ricin B lectin domain-containing protein</fullName>
    </recommendedName>
</protein>
<dbReference type="CDD" id="cd00161">
    <property type="entry name" value="beta-trefoil_Ricin-like"/>
    <property type="match status" value="1"/>
</dbReference>
<feature type="compositionally biased region" description="Low complexity" evidence="1">
    <location>
        <begin position="230"/>
        <end position="244"/>
    </location>
</feature>
<dbReference type="Proteomes" id="UP001500253">
    <property type="component" value="Unassembled WGS sequence"/>
</dbReference>